<keyword evidence="6" id="KW-0443">Lipid metabolism</keyword>
<evidence type="ECO:0000256" key="7">
    <source>
        <dbReference type="ARBA" id="ARBA00023136"/>
    </source>
</evidence>
<dbReference type="HOGENOM" id="CLU_010974_5_0_1"/>
<dbReference type="GO" id="GO:0016020">
    <property type="term" value="C:membrane"/>
    <property type="evidence" value="ECO:0007669"/>
    <property type="project" value="UniProtKB-SubCell"/>
</dbReference>
<dbReference type="OMA" id="SDIWCCQ"/>
<comment type="subcellular location">
    <subcellularLocation>
        <location evidence="1">Membrane</location>
        <topology evidence="1">Single-pass membrane protein</topology>
    </subcellularLocation>
</comment>
<dbReference type="GO" id="GO:0005811">
    <property type="term" value="C:lipid droplet"/>
    <property type="evidence" value="ECO:0007669"/>
    <property type="project" value="EnsemblFungi"/>
</dbReference>
<sequence>MVWDVTANKIDLNKKVSARTVVDVRASPNLDLGYNGQFHDQVTVYGRWPLEADGRRITLLDWPVIFISFVLAWAEFIVSMITILLPTPVLSLFTFVTTTVYRFSSDPVNFKTEEIDDEDSYNPKYTYLKNHRNISKEKYVLMTGLLNSTSINEMVELFGYSVEPRIVQTKDHYLLTVHRLSKPNDTTRVTNGKVVYLHHGLLMSSEIWVTMLDKYQNLPFILYDLGYDVWMGNNRGNKYSQKHLQHKLHTEQFWDFSLDEFALFDIPNTIDYILDETKKSKLTYIGFSQGTAQAFASVSINTDLNDKIDQLIAISPATTPHGLHSKFLDLFLKSSPNVFFLLFSRKILMPSVAFWQKIMYPPLFDTMIDVSNYVLFNWKSKNISKIQKLSSYAHLYSTTSVKSVVHWFQVMSSKNFQMYHDAYSSLSGLSPVSYPLSNIRIPIHLIYGSIDSLVDIDVMCGQLPPRTTTTVAALNHEHLDNIWGDDAYEVVFKHVLHYLGENEYEVESKLFRSAPTLRLIEDVIPEEEEEDDDEESGERTLANGHISLLKSANMSHSGIEVQATGVHFANHVHGSEGSVFV</sequence>
<evidence type="ECO:0000256" key="1">
    <source>
        <dbReference type="ARBA" id="ARBA00004167"/>
    </source>
</evidence>
<dbReference type="OrthoDB" id="9974421at2759"/>
<dbReference type="eggNOG" id="KOG2624">
    <property type="taxonomic scope" value="Eukaryota"/>
</dbReference>
<dbReference type="InParanoid" id="A3LMU3"/>
<keyword evidence="4" id="KW-0442">Lipid degradation</keyword>
<dbReference type="ESTHER" id="picst-a3lmu3">
    <property type="family name" value="Acidic_Lipase"/>
</dbReference>
<keyword evidence="7 8" id="KW-0472">Membrane</keyword>
<evidence type="ECO:0000256" key="3">
    <source>
        <dbReference type="ARBA" id="ARBA00022801"/>
    </source>
</evidence>
<dbReference type="PANTHER" id="PTHR11005">
    <property type="entry name" value="LYSOSOMAL ACID LIPASE-RELATED"/>
    <property type="match status" value="1"/>
</dbReference>
<dbReference type="AlphaFoldDB" id="A3LMU3"/>
<protein>
    <submittedName>
        <fullName evidence="10">Triglyceride lipase-cholesterol esterase</fullName>
    </submittedName>
</protein>
<dbReference type="InterPro" id="IPR029058">
    <property type="entry name" value="AB_hydrolase_fold"/>
</dbReference>
<dbReference type="FunCoup" id="A3LMU3">
    <property type="interactions" value="1422"/>
</dbReference>
<accession>A3LMU3</accession>
<name>A3LMU3_PICST</name>
<dbReference type="Pfam" id="PF00561">
    <property type="entry name" value="Abhydrolase_1"/>
    <property type="match status" value="1"/>
</dbReference>
<evidence type="ECO:0000313" key="11">
    <source>
        <dbReference type="Proteomes" id="UP000002258"/>
    </source>
</evidence>
<dbReference type="RefSeq" id="XP_001382242.2">
    <property type="nucleotide sequence ID" value="XM_001382205.1"/>
</dbReference>
<dbReference type="STRING" id="322104.A3LMU3"/>
<dbReference type="GeneID" id="4836731"/>
<dbReference type="SUPFAM" id="SSF53474">
    <property type="entry name" value="alpha/beta-Hydrolases"/>
    <property type="match status" value="1"/>
</dbReference>
<proteinExistence type="predicted"/>
<evidence type="ECO:0000259" key="9">
    <source>
        <dbReference type="Pfam" id="PF00561"/>
    </source>
</evidence>
<evidence type="ECO:0000256" key="4">
    <source>
        <dbReference type="ARBA" id="ARBA00022963"/>
    </source>
</evidence>
<dbReference type="Gene3D" id="3.40.50.1820">
    <property type="entry name" value="alpha/beta hydrolase"/>
    <property type="match status" value="1"/>
</dbReference>
<evidence type="ECO:0000313" key="10">
    <source>
        <dbReference type="EMBL" id="ABN64213.2"/>
    </source>
</evidence>
<dbReference type="InterPro" id="IPR000073">
    <property type="entry name" value="AB_hydrolase_1"/>
</dbReference>
<organism evidence="10 11">
    <name type="scientific">Scheffersomyces stipitis (strain ATCC 58785 / CBS 6054 / NBRC 10063 / NRRL Y-11545)</name>
    <name type="common">Yeast</name>
    <name type="synonym">Pichia stipitis</name>
    <dbReference type="NCBI Taxonomy" id="322104"/>
    <lineage>
        <taxon>Eukaryota</taxon>
        <taxon>Fungi</taxon>
        <taxon>Dikarya</taxon>
        <taxon>Ascomycota</taxon>
        <taxon>Saccharomycotina</taxon>
        <taxon>Pichiomycetes</taxon>
        <taxon>Debaryomycetaceae</taxon>
        <taxon>Scheffersomyces</taxon>
    </lineage>
</organism>
<evidence type="ECO:0000256" key="8">
    <source>
        <dbReference type="SAM" id="Phobius"/>
    </source>
</evidence>
<feature type="transmembrane region" description="Helical" evidence="8">
    <location>
        <begin position="64"/>
        <end position="85"/>
    </location>
</feature>
<dbReference type="GO" id="GO:0016125">
    <property type="term" value="P:sterol metabolic process"/>
    <property type="evidence" value="ECO:0007669"/>
    <property type="project" value="EnsemblFungi"/>
</dbReference>
<dbReference type="Proteomes" id="UP000002258">
    <property type="component" value="Chromosome 2"/>
</dbReference>
<reference evidence="10 11" key="1">
    <citation type="journal article" date="2007" name="Nat. Biotechnol.">
        <title>Genome sequence of the lignocellulose-bioconverting and xylose-fermenting yeast Pichia stipitis.</title>
        <authorList>
            <person name="Jeffries T.W."/>
            <person name="Grigoriev I.V."/>
            <person name="Grimwood J."/>
            <person name="Laplaza J.M."/>
            <person name="Aerts A."/>
            <person name="Salamov A."/>
            <person name="Schmutz J."/>
            <person name="Lindquist E."/>
            <person name="Dehal P."/>
            <person name="Shapiro H."/>
            <person name="Jin Y.S."/>
            <person name="Passoth V."/>
            <person name="Richardson P.M."/>
        </authorList>
    </citation>
    <scope>NUCLEOTIDE SEQUENCE [LARGE SCALE GENOMIC DNA]</scope>
    <source>
        <strain evidence="11">ATCC 58785 / CBS 6054 / NBRC 10063 / NRRL Y-11545</strain>
    </source>
</reference>
<keyword evidence="2 8" id="KW-0812">Transmembrane</keyword>
<dbReference type="EMBL" id="CP000496">
    <property type="protein sequence ID" value="ABN64213.2"/>
    <property type="molecule type" value="Genomic_DNA"/>
</dbReference>
<gene>
    <name evidence="10" type="primary">TGL1</name>
    <name evidence="10" type="ORF">PICST_29356</name>
</gene>
<keyword evidence="3" id="KW-0378">Hydrolase</keyword>
<keyword evidence="5 8" id="KW-1133">Transmembrane helix</keyword>
<evidence type="ECO:0000256" key="6">
    <source>
        <dbReference type="ARBA" id="ARBA00023098"/>
    </source>
</evidence>
<feature type="domain" description="AB hydrolase-1" evidence="9">
    <location>
        <begin position="194"/>
        <end position="484"/>
    </location>
</feature>
<dbReference type="KEGG" id="pic:PICST_29356"/>
<evidence type="ECO:0000256" key="5">
    <source>
        <dbReference type="ARBA" id="ARBA00022989"/>
    </source>
</evidence>
<dbReference type="GO" id="GO:0004771">
    <property type="term" value="F:sterol ester esterase activity"/>
    <property type="evidence" value="ECO:0007669"/>
    <property type="project" value="EnsemblFungi"/>
</dbReference>
<keyword evidence="11" id="KW-1185">Reference proteome</keyword>
<dbReference type="FunFam" id="3.40.50.1820:FF:000095">
    <property type="entry name" value="Triglyceride lipase-cholesterol esterase"/>
    <property type="match status" value="1"/>
</dbReference>
<evidence type="ECO:0000256" key="2">
    <source>
        <dbReference type="ARBA" id="ARBA00022692"/>
    </source>
</evidence>
<dbReference type="GO" id="GO:0016042">
    <property type="term" value="P:lipid catabolic process"/>
    <property type="evidence" value="ECO:0007669"/>
    <property type="project" value="UniProtKB-KW"/>
</dbReference>